<feature type="transmembrane region" description="Helical" evidence="6">
    <location>
        <begin position="432"/>
        <end position="456"/>
    </location>
</feature>
<feature type="compositionally biased region" description="Polar residues" evidence="5">
    <location>
        <begin position="119"/>
        <end position="129"/>
    </location>
</feature>
<dbReference type="Gene3D" id="1.20.1250.20">
    <property type="entry name" value="MFS general substrate transporter like domains"/>
    <property type="match status" value="1"/>
</dbReference>
<feature type="transmembrane region" description="Helical" evidence="6">
    <location>
        <begin position="675"/>
        <end position="700"/>
    </location>
</feature>
<sequence>MASNPLDLGPEIGLHPAHSTTPPTTSSDPQQTADLSNSEDGQWSAGRAPPSLPPNLEHTYSAPVTAPSAAAAAADMPDNANPFGHVASATGENNEGAGQFGEGGHGTTGAPAAIAGSDESPTPTLSSMNGAHAAHAAGVKSVSGHEGGYDINEKDHQAGTTGGKSGPEFATLAAKDLGLTKEGQEEANEKAEHPSPLTATRKLSRTASGTKHAAHILTASGGRTTEGLGMVPLARKMSSPPAVSPFGGVAPSGTDAERGLRAVRSREEEEERDLERELKGPDPWAVSFEPGESINPKNWGVGYRWCLTTIAGLLVLNSTFASSSPSGIVKDMMAYFGFGQEVAVLTISLFVAGYCVGPILWGPLSESYGRRPVFIGTFFVYTCFQVGCALSKNTASILVFRFLGGTFAAAPLTNSGALLADIWDGDNRGRAMSLFALAPFVGPSIGPIVSGFIQVSGTNWRWVYWILTIFAGVCLAIIVLFVPETYAPKILAQKAKRLRKDTQEERWYAPLERQDHSLKARLNDILCKPFIILALEPMLQAVTLYMSFVYGVVYLLFEAYPFVFVENHGFNTGEEGLAFLGFFLGGCLSVLFFLTVIEPRFLRHAKEVAPNPPKPEKRLELCVISGVSLVIAMFWFGWTSYSSIHWISPVLAGGLIGVGVLGMFVSLFNYIIDVYLWSAASALASATVVRSLFGAGFPLFAVQMYERLGTQWASSLLGFLALLMAPIPLVLMKYGPSLRAKSKFSPNKISHK</sequence>
<dbReference type="FunCoup" id="Q5KEB6">
    <property type="interactions" value="115"/>
</dbReference>
<proteinExistence type="predicted"/>
<feature type="compositionally biased region" description="Basic and acidic residues" evidence="5">
    <location>
        <begin position="178"/>
        <end position="193"/>
    </location>
</feature>
<evidence type="ECO:0000313" key="9">
    <source>
        <dbReference type="Proteomes" id="UP000002149"/>
    </source>
</evidence>
<dbReference type="GeneID" id="3258774"/>
<feature type="region of interest" description="Disordered" evidence="5">
    <location>
        <begin position="1"/>
        <end position="209"/>
    </location>
</feature>
<dbReference type="AlphaFoldDB" id="Q5KEB6"/>
<feature type="region of interest" description="Disordered" evidence="5">
    <location>
        <begin position="245"/>
        <end position="282"/>
    </location>
</feature>
<dbReference type="VEuPathDB" id="FungiDB:CNG01070"/>
<dbReference type="OMA" id="AYRWYLT"/>
<dbReference type="GO" id="GO:0055085">
    <property type="term" value="P:transmembrane transport"/>
    <property type="evidence" value="ECO:0000318"/>
    <property type="project" value="GO_Central"/>
</dbReference>
<feature type="compositionally biased region" description="Low complexity" evidence="5">
    <location>
        <begin position="61"/>
        <end position="82"/>
    </location>
</feature>
<dbReference type="HOGENOM" id="CLU_008455_7_0_1"/>
<dbReference type="OrthoDB" id="9986881at2759"/>
<feature type="transmembrane region" description="Helical" evidence="6">
    <location>
        <begin position="342"/>
        <end position="361"/>
    </location>
</feature>
<evidence type="ECO:0000256" key="3">
    <source>
        <dbReference type="ARBA" id="ARBA00022989"/>
    </source>
</evidence>
<evidence type="ECO:0000256" key="1">
    <source>
        <dbReference type="ARBA" id="ARBA00004141"/>
    </source>
</evidence>
<feature type="transmembrane region" description="Helical" evidence="6">
    <location>
        <begin position="712"/>
        <end position="731"/>
    </location>
</feature>
<dbReference type="eggNOG" id="KOG0255">
    <property type="taxonomic scope" value="Eukaryota"/>
</dbReference>
<reference evidence="8 9" key="1">
    <citation type="journal article" date="2005" name="Science">
        <title>The genome of the basidiomycetous yeast and human pathogen Cryptococcus neoformans.</title>
        <authorList>
            <person name="Loftus B.J."/>
            <person name="Fung E."/>
            <person name="Roncaglia P."/>
            <person name="Rowley D."/>
            <person name="Amedeo P."/>
            <person name="Bruno D."/>
            <person name="Vamathevan J."/>
            <person name="Miranda M."/>
            <person name="Anderson I.J."/>
            <person name="Fraser J.A."/>
            <person name="Allen J.E."/>
            <person name="Bosdet I.E."/>
            <person name="Brent M.R."/>
            <person name="Chiu R."/>
            <person name="Doering T.L."/>
            <person name="Donlin M.J."/>
            <person name="D'Souza C.A."/>
            <person name="Fox D.S."/>
            <person name="Grinberg V."/>
            <person name="Fu J."/>
            <person name="Fukushima M."/>
            <person name="Haas B.J."/>
            <person name="Huang J.C."/>
            <person name="Janbon G."/>
            <person name="Jones S.J."/>
            <person name="Koo H.L."/>
            <person name="Krzywinski M.I."/>
            <person name="Kwon-Chung J.K."/>
            <person name="Lengeler K.B."/>
            <person name="Maiti R."/>
            <person name="Marra M.A."/>
            <person name="Marra R.E."/>
            <person name="Mathewson C.A."/>
            <person name="Mitchell T.G."/>
            <person name="Pertea M."/>
            <person name="Riggs F.R."/>
            <person name="Salzberg S.L."/>
            <person name="Schein J.E."/>
            <person name="Shvartsbeyn A."/>
            <person name="Shin H."/>
            <person name="Shumway M."/>
            <person name="Specht C.A."/>
            <person name="Suh B.B."/>
            <person name="Tenney A."/>
            <person name="Utterback T.R."/>
            <person name="Wickes B.L."/>
            <person name="Wortman J.R."/>
            <person name="Wye N.H."/>
            <person name="Kronstad J.W."/>
            <person name="Lodge J.K."/>
            <person name="Heitman J."/>
            <person name="Davis R.W."/>
            <person name="Fraser C.M."/>
            <person name="Hyman R.W."/>
        </authorList>
    </citation>
    <scope>NUCLEOTIDE SEQUENCE [LARGE SCALE GENOMIC DNA]</scope>
    <source>
        <strain evidence="9">JEC21 / ATCC MYA-565</strain>
    </source>
</reference>
<dbReference type="InterPro" id="IPR011701">
    <property type="entry name" value="MFS"/>
</dbReference>
<feature type="compositionally biased region" description="Gly residues" evidence="5">
    <location>
        <begin position="98"/>
        <end position="107"/>
    </location>
</feature>
<feature type="transmembrane region" description="Helical" evidence="6">
    <location>
        <begin position="462"/>
        <end position="482"/>
    </location>
</feature>
<dbReference type="Proteomes" id="UP000002149">
    <property type="component" value="Chromosome 7"/>
</dbReference>
<dbReference type="Pfam" id="PF07690">
    <property type="entry name" value="MFS_1"/>
    <property type="match status" value="1"/>
</dbReference>
<keyword evidence="3 6" id="KW-1133">Transmembrane helix</keyword>
<evidence type="ECO:0000256" key="2">
    <source>
        <dbReference type="ARBA" id="ARBA00022692"/>
    </source>
</evidence>
<dbReference type="EMBL" id="AE017347">
    <property type="protein sequence ID" value="AAW44559.1"/>
    <property type="molecule type" value="Genomic_DNA"/>
</dbReference>
<feature type="compositionally biased region" description="Basic and acidic residues" evidence="5">
    <location>
        <begin position="255"/>
        <end position="280"/>
    </location>
</feature>
<dbReference type="GO" id="GO:0022857">
    <property type="term" value="F:transmembrane transporter activity"/>
    <property type="evidence" value="ECO:0000318"/>
    <property type="project" value="GO_Central"/>
</dbReference>
<feature type="compositionally biased region" description="Low complexity" evidence="5">
    <location>
        <begin position="19"/>
        <end position="32"/>
    </location>
</feature>
<dbReference type="FunFam" id="1.20.1250.20:FF:000011">
    <property type="entry name" value="MFS multidrug transporter, putative"/>
    <property type="match status" value="1"/>
</dbReference>
<evidence type="ECO:0000256" key="4">
    <source>
        <dbReference type="ARBA" id="ARBA00023136"/>
    </source>
</evidence>
<feature type="transmembrane region" description="Helical" evidence="6">
    <location>
        <begin position="538"/>
        <end position="557"/>
    </location>
</feature>
<gene>
    <name evidence="8" type="ordered locus">CNG01070</name>
</gene>
<evidence type="ECO:0000259" key="7">
    <source>
        <dbReference type="PROSITE" id="PS50850"/>
    </source>
</evidence>
<evidence type="ECO:0000256" key="5">
    <source>
        <dbReference type="SAM" id="MobiDB-lite"/>
    </source>
</evidence>
<dbReference type="SUPFAM" id="SSF103473">
    <property type="entry name" value="MFS general substrate transporter"/>
    <property type="match status" value="1"/>
</dbReference>
<dbReference type="PROSITE" id="PS50850">
    <property type="entry name" value="MFS"/>
    <property type="match status" value="1"/>
</dbReference>
<dbReference type="PaxDb" id="214684-Q5KEB6"/>
<protein>
    <submittedName>
        <fullName evidence="8">Polyamine transport-related protein, putative</fullName>
    </submittedName>
</protein>
<feature type="compositionally biased region" description="Basic and acidic residues" evidence="5">
    <location>
        <begin position="147"/>
        <end position="157"/>
    </location>
</feature>
<feature type="domain" description="Major facilitator superfamily (MFS) profile" evidence="7">
    <location>
        <begin position="307"/>
        <end position="736"/>
    </location>
</feature>
<dbReference type="InterPro" id="IPR036259">
    <property type="entry name" value="MFS_trans_sf"/>
</dbReference>
<feature type="transmembrane region" description="Helical" evidence="6">
    <location>
        <begin position="398"/>
        <end position="420"/>
    </location>
</feature>
<dbReference type="PANTHER" id="PTHR23502:SF173">
    <property type="entry name" value="MFS-MULTIDRUG-RESISTANCE TRANSPORTER-RELATED"/>
    <property type="match status" value="1"/>
</dbReference>
<feature type="transmembrane region" description="Helical" evidence="6">
    <location>
        <begin position="577"/>
        <end position="597"/>
    </location>
</feature>
<keyword evidence="2 6" id="KW-0812">Transmembrane</keyword>
<feature type="transmembrane region" description="Helical" evidence="6">
    <location>
        <begin position="618"/>
        <end position="638"/>
    </location>
</feature>
<dbReference type="KEGG" id="cne:CNG01070"/>
<dbReference type="PANTHER" id="PTHR23502">
    <property type="entry name" value="MAJOR FACILITATOR SUPERFAMILY"/>
    <property type="match status" value="1"/>
</dbReference>
<keyword evidence="9" id="KW-1185">Reference proteome</keyword>
<keyword evidence="4 6" id="KW-0472">Membrane</keyword>
<dbReference type="InterPro" id="IPR020846">
    <property type="entry name" value="MFS_dom"/>
</dbReference>
<dbReference type="CDD" id="cd17323">
    <property type="entry name" value="MFS_Tpo1_MDR_like"/>
    <property type="match status" value="1"/>
</dbReference>
<name>Q5KEB6_CRYD1</name>
<dbReference type="RefSeq" id="XP_571866.1">
    <property type="nucleotide sequence ID" value="XM_571866.2"/>
</dbReference>
<evidence type="ECO:0000313" key="8">
    <source>
        <dbReference type="EMBL" id="AAW44559.1"/>
    </source>
</evidence>
<organism evidence="8 9">
    <name type="scientific">Cryptococcus deneoformans (strain JEC21 / ATCC MYA-565)</name>
    <name type="common">Cryptococcus neoformans var. neoformans serotype D</name>
    <dbReference type="NCBI Taxonomy" id="214684"/>
    <lineage>
        <taxon>Eukaryota</taxon>
        <taxon>Fungi</taxon>
        <taxon>Dikarya</taxon>
        <taxon>Basidiomycota</taxon>
        <taxon>Agaricomycotina</taxon>
        <taxon>Tremellomycetes</taxon>
        <taxon>Tremellales</taxon>
        <taxon>Cryptococcaceae</taxon>
        <taxon>Cryptococcus</taxon>
        <taxon>Cryptococcus neoformans species complex</taxon>
    </lineage>
</organism>
<feature type="transmembrane region" description="Helical" evidence="6">
    <location>
        <begin position="373"/>
        <end position="392"/>
    </location>
</feature>
<feature type="transmembrane region" description="Helical" evidence="6">
    <location>
        <begin position="644"/>
        <end position="668"/>
    </location>
</feature>
<dbReference type="GO" id="GO:0005886">
    <property type="term" value="C:plasma membrane"/>
    <property type="evidence" value="ECO:0000318"/>
    <property type="project" value="GO_Central"/>
</dbReference>
<comment type="subcellular location">
    <subcellularLocation>
        <location evidence="1">Membrane</location>
        <topology evidence="1">Multi-pass membrane protein</topology>
    </subcellularLocation>
</comment>
<evidence type="ECO:0000256" key="6">
    <source>
        <dbReference type="SAM" id="Phobius"/>
    </source>
</evidence>
<dbReference type="InParanoid" id="Q5KEB6"/>
<accession>Q5KEB6</accession>